<proteinExistence type="predicted"/>
<reference evidence="3" key="2">
    <citation type="submission" date="2020-04" db="EMBL/GenBank/DDBJ databases">
        <authorList>
            <consortium name="NCBI Genome Project"/>
        </authorList>
    </citation>
    <scope>NUCLEOTIDE SEQUENCE</scope>
    <source>
        <strain evidence="3">CBS 304.34</strain>
    </source>
</reference>
<dbReference type="AlphaFoldDB" id="A0A6A6Y254"/>
<evidence type="ECO:0000313" key="1">
    <source>
        <dbReference type="EMBL" id="KAF2802638.1"/>
    </source>
</evidence>
<reference evidence="3" key="3">
    <citation type="submission" date="2025-04" db="UniProtKB">
        <authorList>
            <consortium name="RefSeq"/>
        </authorList>
    </citation>
    <scope>IDENTIFICATION</scope>
    <source>
        <strain evidence="3">CBS 304.34</strain>
    </source>
</reference>
<gene>
    <name evidence="1 3" type="ORF">BDZ99DRAFT_576736</name>
</gene>
<organism evidence="1">
    <name type="scientific">Mytilinidion resinicola</name>
    <dbReference type="NCBI Taxonomy" id="574789"/>
    <lineage>
        <taxon>Eukaryota</taxon>
        <taxon>Fungi</taxon>
        <taxon>Dikarya</taxon>
        <taxon>Ascomycota</taxon>
        <taxon>Pezizomycotina</taxon>
        <taxon>Dothideomycetes</taxon>
        <taxon>Pleosporomycetidae</taxon>
        <taxon>Mytilinidiales</taxon>
        <taxon>Mytilinidiaceae</taxon>
        <taxon>Mytilinidion</taxon>
    </lineage>
</organism>
<protein>
    <submittedName>
        <fullName evidence="1 3">Uncharacterized protein</fullName>
    </submittedName>
</protein>
<dbReference type="EMBL" id="MU003722">
    <property type="protein sequence ID" value="KAF2802638.1"/>
    <property type="molecule type" value="Genomic_DNA"/>
</dbReference>
<name>A0A6A6Y254_9PEZI</name>
<reference evidence="1 3" key="1">
    <citation type="journal article" date="2020" name="Stud. Mycol.">
        <title>101 Dothideomycetes genomes: a test case for predicting lifestyles and emergence of pathogens.</title>
        <authorList>
            <person name="Haridas S."/>
            <person name="Albert R."/>
            <person name="Binder M."/>
            <person name="Bloem J."/>
            <person name="Labutti K."/>
            <person name="Salamov A."/>
            <person name="Andreopoulos B."/>
            <person name="Baker S."/>
            <person name="Barry K."/>
            <person name="Bills G."/>
            <person name="Bluhm B."/>
            <person name="Cannon C."/>
            <person name="Castanera R."/>
            <person name="Culley D."/>
            <person name="Daum C."/>
            <person name="Ezra D."/>
            <person name="Gonzalez J."/>
            <person name="Henrissat B."/>
            <person name="Kuo A."/>
            <person name="Liang C."/>
            <person name="Lipzen A."/>
            <person name="Lutzoni F."/>
            <person name="Magnuson J."/>
            <person name="Mondo S."/>
            <person name="Nolan M."/>
            <person name="Ohm R."/>
            <person name="Pangilinan J."/>
            <person name="Park H.-J."/>
            <person name="Ramirez L."/>
            <person name="Alfaro M."/>
            <person name="Sun H."/>
            <person name="Tritt A."/>
            <person name="Yoshinaga Y."/>
            <person name="Zwiers L.-H."/>
            <person name="Turgeon B."/>
            <person name="Goodwin S."/>
            <person name="Spatafora J."/>
            <person name="Crous P."/>
            <person name="Grigoriev I."/>
        </authorList>
    </citation>
    <scope>NUCLEOTIDE SEQUENCE</scope>
    <source>
        <strain evidence="1 3">CBS 304.34</strain>
    </source>
</reference>
<dbReference type="RefSeq" id="XP_033569602.1">
    <property type="nucleotide sequence ID" value="XM_033728605.1"/>
</dbReference>
<sequence length="84" mass="9470">MFTKALRKPRFLKAARKAGVVTDAAAGKRARKNDRGDVRNWGPEYYTEQSSEHRDEVLTSVGAKRSITATSFPADRYRRRKVGG</sequence>
<dbReference type="GeneID" id="54469498"/>
<evidence type="ECO:0000313" key="3">
    <source>
        <dbReference type="RefSeq" id="XP_033569602.1"/>
    </source>
</evidence>
<evidence type="ECO:0000313" key="2">
    <source>
        <dbReference type="Proteomes" id="UP000504636"/>
    </source>
</evidence>
<dbReference type="Proteomes" id="UP000504636">
    <property type="component" value="Unplaced"/>
</dbReference>
<keyword evidence="2" id="KW-1185">Reference proteome</keyword>
<accession>A0A6A6Y254</accession>